<gene>
    <name evidence="1" type="ORF">GCM10009431_02250</name>
</gene>
<sequence>MAEEIINRVANSKLVTIDLEDYYPKGQRVLFDIKDWLFQELILKESDFRAFVKEHDWSQYQDAYLALTCSVDAIIPSWAYLLITSHVSAYAKKIVVGDLVTLETAIYQDIISQLDVSDYSEKPLIIKGCANKPIPESAYTLLVSKLQPIAKSIMYGEACSTVPLYKKGKM</sequence>
<name>A0ABN1JD26_9FLAO</name>
<evidence type="ECO:0000313" key="2">
    <source>
        <dbReference type="Proteomes" id="UP001500736"/>
    </source>
</evidence>
<keyword evidence="2" id="KW-1185">Reference proteome</keyword>
<protein>
    <submittedName>
        <fullName evidence="1">DUF2480 family protein</fullName>
    </submittedName>
</protein>
<dbReference type="RefSeq" id="WP_343795157.1">
    <property type="nucleotide sequence ID" value="NZ_BAAAGF010000001.1"/>
</dbReference>
<comment type="caution">
    <text evidence="1">The sequence shown here is derived from an EMBL/GenBank/DDBJ whole genome shotgun (WGS) entry which is preliminary data.</text>
</comment>
<organism evidence="1 2">
    <name type="scientific">Gaetbulibacter jejuensis</name>
    <dbReference type="NCBI Taxonomy" id="584607"/>
    <lineage>
        <taxon>Bacteria</taxon>
        <taxon>Pseudomonadati</taxon>
        <taxon>Bacteroidota</taxon>
        <taxon>Flavobacteriia</taxon>
        <taxon>Flavobacteriales</taxon>
        <taxon>Flavobacteriaceae</taxon>
        <taxon>Gaetbulibacter</taxon>
    </lineage>
</organism>
<dbReference type="Pfam" id="PF10652">
    <property type="entry name" value="DUF2480"/>
    <property type="match status" value="1"/>
</dbReference>
<proteinExistence type="predicted"/>
<evidence type="ECO:0000313" key="1">
    <source>
        <dbReference type="EMBL" id="GAA0736406.1"/>
    </source>
</evidence>
<dbReference type="EMBL" id="BAAAGF010000001">
    <property type="protein sequence ID" value="GAA0736406.1"/>
    <property type="molecule type" value="Genomic_DNA"/>
</dbReference>
<reference evidence="1 2" key="1">
    <citation type="journal article" date="2019" name="Int. J. Syst. Evol. Microbiol.">
        <title>The Global Catalogue of Microorganisms (GCM) 10K type strain sequencing project: providing services to taxonomists for standard genome sequencing and annotation.</title>
        <authorList>
            <consortium name="The Broad Institute Genomics Platform"/>
            <consortium name="The Broad Institute Genome Sequencing Center for Infectious Disease"/>
            <person name="Wu L."/>
            <person name="Ma J."/>
        </authorList>
    </citation>
    <scope>NUCLEOTIDE SEQUENCE [LARGE SCALE GENOMIC DNA]</scope>
    <source>
        <strain evidence="1 2">JCM 15976</strain>
    </source>
</reference>
<dbReference type="Proteomes" id="UP001500736">
    <property type="component" value="Unassembled WGS sequence"/>
</dbReference>
<accession>A0ABN1JD26</accession>
<dbReference type="InterPro" id="IPR018914">
    <property type="entry name" value="DUF2480"/>
</dbReference>